<evidence type="ECO:0000256" key="4">
    <source>
        <dbReference type="ARBA" id="ARBA00023471"/>
    </source>
</evidence>
<dbReference type="Pfam" id="PF17805">
    <property type="entry name" value="AsnC_trans_reg2"/>
    <property type="match status" value="1"/>
</dbReference>
<evidence type="ECO:0000313" key="9">
    <source>
        <dbReference type="Proteomes" id="UP000325291"/>
    </source>
</evidence>
<dbReference type="PANTHER" id="PTHR43413">
    <property type="entry name" value="TRANSCRIPTIONAL REGULATOR, ASNC FAMILY"/>
    <property type="match status" value="1"/>
</dbReference>
<comment type="catalytic activity">
    <reaction evidence="5">
        <text>siroheme + 2 H(+) = 12,18-didecarboxysiroheme + 2 CO2</text>
        <dbReference type="Rhea" id="RHEA:19093"/>
        <dbReference type="ChEBI" id="CHEBI:15378"/>
        <dbReference type="ChEBI" id="CHEBI:16526"/>
        <dbReference type="ChEBI" id="CHEBI:60052"/>
        <dbReference type="ChEBI" id="CHEBI:140497"/>
        <dbReference type="EC" id="4.1.1.111"/>
    </reaction>
</comment>
<evidence type="ECO:0000256" key="1">
    <source>
        <dbReference type="ARBA" id="ARBA00023239"/>
    </source>
</evidence>
<organism evidence="8 9">
    <name type="scientific">Aquicoccus porphyridii</name>
    <dbReference type="NCBI Taxonomy" id="1852029"/>
    <lineage>
        <taxon>Bacteria</taxon>
        <taxon>Pseudomonadati</taxon>
        <taxon>Pseudomonadota</taxon>
        <taxon>Alphaproteobacteria</taxon>
        <taxon>Rhodobacterales</taxon>
        <taxon>Paracoccaceae</taxon>
        <taxon>Aquicoccus</taxon>
    </lineage>
</organism>
<dbReference type="EMBL" id="VINQ01000012">
    <property type="protein sequence ID" value="KAA0912712.1"/>
    <property type="molecule type" value="Genomic_DNA"/>
</dbReference>
<reference evidence="8 9" key="1">
    <citation type="submission" date="2019-07" db="EMBL/GenBank/DDBJ databases">
        <title>Aquicoccus porphyridii gen. nov., sp. nov., isolated from a small marine red alga, Porphyridium marinum.</title>
        <authorList>
            <person name="Liu L."/>
        </authorList>
    </citation>
    <scope>NUCLEOTIDE SEQUENCE [LARGE SCALE GENOMIC DNA]</scope>
    <source>
        <strain evidence="8 9">L1 8-17</strain>
    </source>
</reference>
<keyword evidence="1" id="KW-0456">Lyase</keyword>
<gene>
    <name evidence="8" type="ORF">FLO80_15085</name>
</gene>
<name>A0A5A9Z6E4_9RHOB</name>
<feature type="domain" description="Siroheme decarboxylase NirL-like HTH" evidence="7">
    <location>
        <begin position="7"/>
        <end position="53"/>
    </location>
</feature>
<proteinExistence type="inferred from homology"/>
<keyword evidence="9" id="KW-1185">Reference proteome</keyword>
<feature type="domain" description="Siroheme decarboxylase AsnC-like ligand binding" evidence="6">
    <location>
        <begin position="64"/>
        <end position="151"/>
    </location>
</feature>
<comment type="pathway">
    <text evidence="2">Porphyrin-containing compound metabolism.</text>
</comment>
<evidence type="ECO:0000256" key="2">
    <source>
        <dbReference type="ARBA" id="ARBA00023444"/>
    </source>
</evidence>
<comment type="caution">
    <text evidence="8">The sequence shown here is derived from an EMBL/GenBank/DDBJ whole genome shotgun (WGS) entry which is preliminary data.</text>
</comment>
<dbReference type="AlphaFoldDB" id="A0A5A9Z6E4"/>
<dbReference type="RefSeq" id="WP_111362521.1">
    <property type="nucleotide sequence ID" value="NZ_JASHJG010000036.1"/>
</dbReference>
<dbReference type="InterPro" id="IPR053953">
    <property type="entry name" value="NirdL-like_HTH"/>
</dbReference>
<dbReference type="Pfam" id="PF22451">
    <property type="entry name" value="NirdL-like_HTH"/>
    <property type="match status" value="1"/>
</dbReference>
<dbReference type="GO" id="GO:0016829">
    <property type="term" value="F:lyase activity"/>
    <property type="evidence" value="ECO:0007669"/>
    <property type="project" value="UniProtKB-KW"/>
</dbReference>
<evidence type="ECO:0000313" key="8">
    <source>
        <dbReference type="EMBL" id="KAA0912712.1"/>
    </source>
</evidence>
<comment type="similarity">
    <text evidence="3">Belongs to the Ahb/Nir family.</text>
</comment>
<dbReference type="Gene3D" id="3.30.70.3460">
    <property type="match status" value="1"/>
</dbReference>
<evidence type="ECO:0000259" key="7">
    <source>
        <dbReference type="Pfam" id="PF22451"/>
    </source>
</evidence>
<evidence type="ECO:0000259" key="6">
    <source>
        <dbReference type="Pfam" id="PF17805"/>
    </source>
</evidence>
<accession>A0A5A9Z6E4</accession>
<dbReference type="InterPro" id="IPR040523">
    <property type="entry name" value="AsnC_trans_reg2"/>
</dbReference>
<evidence type="ECO:0000256" key="5">
    <source>
        <dbReference type="ARBA" id="ARBA00048470"/>
    </source>
</evidence>
<protein>
    <recommendedName>
        <fullName evidence="4">siroheme decarboxylase</fullName>
        <ecNumber evidence="4">4.1.1.111</ecNumber>
    </recommendedName>
</protein>
<sequence>MTIDAKDRRILTATQAGLPLAPRPFAVVGEWIGMDEAEVIARIERMMGDGVIRRIGAATNHYALGMLANGMSVWDVEDARAEDLGEQIGALDFVTHCYLRPRALPDWPYNLFAMIHGPDRVAVETRRAEIAAILGAACRENDILYSTRILKKTGMRLAKEGRPCSG</sequence>
<dbReference type="InterPro" id="IPR050684">
    <property type="entry name" value="HTH-Siroheme_Decarb"/>
</dbReference>
<evidence type="ECO:0000256" key="3">
    <source>
        <dbReference type="ARBA" id="ARBA00023457"/>
    </source>
</evidence>
<dbReference type="PANTHER" id="PTHR43413:SF1">
    <property type="entry name" value="SIROHEME DECARBOXYLASE NIRL SUBUNIT"/>
    <property type="match status" value="1"/>
</dbReference>
<dbReference type="EC" id="4.1.1.111" evidence="4"/>
<dbReference type="Proteomes" id="UP000325291">
    <property type="component" value="Unassembled WGS sequence"/>
</dbReference>